<dbReference type="Proteomes" id="UP001211044">
    <property type="component" value="Chromosome"/>
</dbReference>
<evidence type="ECO:0000313" key="3">
    <source>
        <dbReference type="Proteomes" id="UP001211044"/>
    </source>
</evidence>
<name>A0AB38XPY7_9ACTO</name>
<dbReference type="Pfam" id="PF07373">
    <property type="entry name" value="CAMP_factor"/>
    <property type="match status" value="1"/>
</dbReference>
<dbReference type="EMBL" id="CP116394">
    <property type="protein sequence ID" value="WCE46289.1"/>
    <property type="molecule type" value="Genomic_DNA"/>
</dbReference>
<keyword evidence="1" id="KW-0732">Signal</keyword>
<feature type="signal peptide" evidence="1">
    <location>
        <begin position="1"/>
        <end position="24"/>
    </location>
</feature>
<accession>A0AB38XPY7</accession>
<evidence type="ECO:0000256" key="1">
    <source>
        <dbReference type="SAM" id="SignalP"/>
    </source>
</evidence>
<dbReference type="AlphaFoldDB" id="A0AB38XPY7"/>
<sequence>MKTRFLVVPALAAALLTPAMPAVATAGVAPAPAAVVAAAPAKAQAQQMLSEVNDRINTMQKRQAVLPTGDYKPQIRDLLTTAFDLRDTLTAIITGDVSKFDMNTIGARLELTLTIADTIETATTKLTTKVKPTHVELGLATTKAVLKLINLTNSTSALQAASQELKDVLARVSQYPDLSPSDTATIYVKAKLDKVIWNTRFARDRNILGKKSFRTYHTLNRNITKAVGVWFNARATVADVDKAIADLQAAYRVAEAGR</sequence>
<proteinExistence type="predicted"/>
<organism evidence="2 3">
    <name type="scientific">Winkia neuii subsp. anitrata</name>
    <dbReference type="NCBI Taxonomy" id="29318"/>
    <lineage>
        <taxon>Bacteria</taxon>
        <taxon>Bacillati</taxon>
        <taxon>Actinomycetota</taxon>
        <taxon>Actinomycetes</taxon>
        <taxon>Actinomycetales</taxon>
        <taxon>Actinomycetaceae</taxon>
        <taxon>Winkia</taxon>
    </lineage>
</organism>
<dbReference type="KEGG" id="wne:PIG85_01195"/>
<protein>
    <submittedName>
        <fullName evidence="2">cAMP factor family pore-forming toxin</fullName>
    </submittedName>
</protein>
<dbReference type="RefSeq" id="WP_040315231.1">
    <property type="nucleotide sequence ID" value="NZ_CP116394.1"/>
</dbReference>
<gene>
    <name evidence="2" type="ORF">PIG85_01195</name>
</gene>
<reference evidence="2" key="1">
    <citation type="submission" date="2023-01" db="EMBL/GenBank/DDBJ databases">
        <title>Comparative Genomic Analysis of the Clinically-Derived Winkia Strain NY0527 Provides Evidence into the Taxonomic Reassignment of Winkia neuii and Characterizes Their Virulence Traits.</title>
        <authorList>
            <person name="Cai X."/>
            <person name="Peng Y."/>
            <person name="Li M."/>
            <person name="Qiu Y."/>
            <person name="Wang Y."/>
            <person name="Xu L."/>
            <person name="Hou Q."/>
        </authorList>
    </citation>
    <scope>NUCLEOTIDE SEQUENCE</scope>
    <source>
        <strain evidence="2">NY0527</strain>
    </source>
</reference>
<feature type="chain" id="PRO_5044277538" evidence="1">
    <location>
        <begin position="25"/>
        <end position="258"/>
    </location>
</feature>
<dbReference type="InterPro" id="IPR010860">
    <property type="entry name" value="CAMP_factor"/>
</dbReference>
<evidence type="ECO:0000313" key="2">
    <source>
        <dbReference type="EMBL" id="WCE46289.1"/>
    </source>
</evidence>